<gene>
    <name evidence="1" type="ordered locus">Ngar_c09450</name>
</gene>
<dbReference type="HOGENOM" id="CLU_2784237_0_0_2"/>
<dbReference type="InParanoid" id="K0III7"/>
<keyword evidence="2" id="KW-1185">Reference proteome</keyword>
<protein>
    <submittedName>
        <fullName evidence="1">Uncharacterized protein</fullName>
    </submittedName>
</protein>
<name>K0III7_NITGG</name>
<dbReference type="KEGG" id="nga:Ngar_c09450"/>
<dbReference type="BioCyc" id="CNIT1237085:G1324-943-MONOMER"/>
<accession>K0III7</accession>
<evidence type="ECO:0000313" key="1">
    <source>
        <dbReference type="EMBL" id="AFU57887.1"/>
    </source>
</evidence>
<dbReference type="EMBL" id="CP002408">
    <property type="protein sequence ID" value="AFU57887.1"/>
    <property type="molecule type" value="Genomic_DNA"/>
</dbReference>
<sequence>MLFFTFLKEKKRNATGTTTCSAERAIRPSVVVRKVTYGEPVNDRGQGACSADEYKGDVQAAKGGGLLL</sequence>
<reference evidence="1 2" key="1">
    <citation type="journal article" date="2012" name="Environ. Microbiol.">
        <title>The genome of the ammonia-oxidizing Candidatus Nitrososphaera gargensis: insights into metabolic versatility and environmental adaptations.</title>
        <authorList>
            <person name="Spang A."/>
            <person name="Poehlein A."/>
            <person name="Offre P."/>
            <person name="Zumbragel S."/>
            <person name="Haider S."/>
            <person name="Rychlik N."/>
            <person name="Nowka B."/>
            <person name="Schmeisser C."/>
            <person name="Lebedeva E.V."/>
            <person name="Rattei T."/>
            <person name="Bohm C."/>
            <person name="Schmid M."/>
            <person name="Galushko A."/>
            <person name="Hatzenpichler R."/>
            <person name="Weinmaier T."/>
            <person name="Daniel R."/>
            <person name="Schleper C."/>
            <person name="Spieck E."/>
            <person name="Streit W."/>
            <person name="Wagner M."/>
        </authorList>
    </citation>
    <scope>NUCLEOTIDE SEQUENCE [LARGE SCALE GENOMIC DNA]</scope>
    <source>
        <strain evidence="2">Ga9.2</strain>
    </source>
</reference>
<organism evidence="1 2">
    <name type="scientific">Nitrososphaera gargensis (strain Ga9.2)</name>
    <dbReference type="NCBI Taxonomy" id="1237085"/>
    <lineage>
        <taxon>Archaea</taxon>
        <taxon>Nitrososphaerota</taxon>
        <taxon>Nitrososphaeria</taxon>
        <taxon>Nitrososphaerales</taxon>
        <taxon>Nitrososphaeraceae</taxon>
        <taxon>Nitrososphaera</taxon>
    </lineage>
</organism>
<dbReference type="AlphaFoldDB" id="K0III7"/>
<evidence type="ECO:0000313" key="2">
    <source>
        <dbReference type="Proteomes" id="UP000008037"/>
    </source>
</evidence>
<dbReference type="Proteomes" id="UP000008037">
    <property type="component" value="Chromosome"/>
</dbReference>
<proteinExistence type="predicted"/>